<dbReference type="CDD" id="cd00057">
    <property type="entry name" value="FA58C"/>
    <property type="match status" value="1"/>
</dbReference>
<dbReference type="GO" id="GO:0051491">
    <property type="term" value="P:positive regulation of filopodium assembly"/>
    <property type="evidence" value="ECO:0007669"/>
    <property type="project" value="TreeGrafter"/>
</dbReference>
<dbReference type="EMBL" id="JAFBMS010000088">
    <property type="protein sequence ID" value="KAG9337451.1"/>
    <property type="molecule type" value="Genomic_DNA"/>
</dbReference>
<dbReference type="GO" id="GO:0010595">
    <property type="term" value="P:positive regulation of endothelial cell migration"/>
    <property type="evidence" value="ECO:0007669"/>
    <property type="project" value="TreeGrafter"/>
</dbReference>
<reference evidence="3" key="1">
    <citation type="thesis" date="2021" institute="BYU ScholarsArchive" country="Provo, UT, USA">
        <title>Applications of and Algorithms for Genome Assembly and Genomic Analyses with an Emphasis on Marine Teleosts.</title>
        <authorList>
            <person name="Pickett B.D."/>
        </authorList>
    </citation>
    <scope>NUCLEOTIDE SEQUENCE</scope>
    <source>
        <strain evidence="3">HI-2016</strain>
    </source>
</reference>
<dbReference type="GO" id="GO:0002040">
    <property type="term" value="P:sprouting angiogenesis"/>
    <property type="evidence" value="ECO:0007669"/>
    <property type="project" value="TreeGrafter"/>
</dbReference>
<dbReference type="PANTHER" id="PTHR46806">
    <property type="entry name" value="F5/8 TYPE C DOMAIN-CONTAINING PROTEIN"/>
    <property type="match status" value="1"/>
</dbReference>
<keyword evidence="1" id="KW-1015">Disulfide bond</keyword>
<dbReference type="GO" id="GO:0017154">
    <property type="term" value="F:semaphorin receptor activity"/>
    <property type="evidence" value="ECO:0007669"/>
    <property type="project" value="TreeGrafter"/>
</dbReference>
<dbReference type="GO" id="GO:0030947">
    <property type="term" value="P:regulation of vascular endothelial growth factor receptor signaling pathway"/>
    <property type="evidence" value="ECO:0007669"/>
    <property type="project" value="TreeGrafter"/>
</dbReference>
<feature type="domain" description="F5/8 type C" evidence="2">
    <location>
        <begin position="95"/>
        <end position="191"/>
    </location>
</feature>
<dbReference type="GO" id="GO:0001755">
    <property type="term" value="P:neural crest cell migration"/>
    <property type="evidence" value="ECO:0007669"/>
    <property type="project" value="TreeGrafter"/>
</dbReference>
<dbReference type="SMART" id="SM00231">
    <property type="entry name" value="FA58C"/>
    <property type="match status" value="1"/>
</dbReference>
<dbReference type="PANTHER" id="PTHR46806:SF4">
    <property type="entry name" value="NEUROPILIN-1"/>
    <property type="match status" value="1"/>
</dbReference>
<sequence length="284" mass="31714">MQAHSDYFKGVSYSLALRRGNVRISCQLQSPRHRALMACANPSDIVSSPPVLVDRARLSSARLSGYPKQQASAKLGAFYFPLKNVLVPSAGTSKVDLGFLRFVSAIGTQGAISQETKLSYYVTSYKVDVSSNGEDWITLKEGSKQKIFQGNSNPTDVQMTELPKPTLTRFVRIRPVSWETGIALRFEVYGCKISASVEYRERRGTPVTSLSQGGRFMASPLCSLLLTSYGERIPVLTHWGFKGDREAKCLAPAFFLKTERHQRSSPECSWQHKKGICHKLRERE</sequence>
<dbReference type="GO" id="GO:0048010">
    <property type="term" value="P:vascular endothelial growth factor receptor signaling pathway"/>
    <property type="evidence" value="ECO:0007669"/>
    <property type="project" value="TreeGrafter"/>
</dbReference>
<comment type="caution">
    <text evidence="3">The sequence shown here is derived from an EMBL/GenBank/DDBJ whole genome shotgun (WGS) entry which is preliminary data.</text>
</comment>
<keyword evidence="4" id="KW-1185">Reference proteome</keyword>
<evidence type="ECO:0000313" key="4">
    <source>
        <dbReference type="Proteomes" id="UP000824540"/>
    </source>
</evidence>
<dbReference type="AlphaFoldDB" id="A0A8T2NEW5"/>
<dbReference type="GO" id="GO:0009611">
    <property type="term" value="P:response to wounding"/>
    <property type="evidence" value="ECO:0007669"/>
    <property type="project" value="TreeGrafter"/>
</dbReference>
<name>A0A8T2NEW5_9TELE</name>
<dbReference type="InterPro" id="IPR000421">
    <property type="entry name" value="FA58C"/>
</dbReference>
<dbReference type="GO" id="GO:0005021">
    <property type="term" value="F:vascular endothelial growth factor receptor activity"/>
    <property type="evidence" value="ECO:0007669"/>
    <property type="project" value="TreeGrafter"/>
</dbReference>
<dbReference type="Pfam" id="PF00754">
    <property type="entry name" value="F5_F8_type_C"/>
    <property type="match status" value="1"/>
</dbReference>
<organism evidence="3 4">
    <name type="scientific">Albula glossodonta</name>
    <name type="common">roundjaw bonefish</name>
    <dbReference type="NCBI Taxonomy" id="121402"/>
    <lineage>
        <taxon>Eukaryota</taxon>
        <taxon>Metazoa</taxon>
        <taxon>Chordata</taxon>
        <taxon>Craniata</taxon>
        <taxon>Vertebrata</taxon>
        <taxon>Euteleostomi</taxon>
        <taxon>Actinopterygii</taxon>
        <taxon>Neopterygii</taxon>
        <taxon>Teleostei</taxon>
        <taxon>Albuliformes</taxon>
        <taxon>Albulidae</taxon>
        <taxon>Albula</taxon>
    </lineage>
</organism>
<dbReference type="OrthoDB" id="6155811at2759"/>
<dbReference type="GO" id="GO:0007411">
    <property type="term" value="P:axon guidance"/>
    <property type="evidence" value="ECO:0007669"/>
    <property type="project" value="TreeGrafter"/>
</dbReference>
<evidence type="ECO:0000313" key="3">
    <source>
        <dbReference type="EMBL" id="KAG9337451.1"/>
    </source>
</evidence>
<evidence type="ECO:0000256" key="1">
    <source>
        <dbReference type="ARBA" id="ARBA00023157"/>
    </source>
</evidence>
<dbReference type="SUPFAM" id="SSF49785">
    <property type="entry name" value="Galactose-binding domain-like"/>
    <property type="match status" value="1"/>
</dbReference>
<dbReference type="GO" id="GO:0030424">
    <property type="term" value="C:axon"/>
    <property type="evidence" value="ECO:0007669"/>
    <property type="project" value="TreeGrafter"/>
</dbReference>
<evidence type="ECO:0000259" key="2">
    <source>
        <dbReference type="PROSITE" id="PS50022"/>
    </source>
</evidence>
<proteinExistence type="predicted"/>
<dbReference type="PROSITE" id="PS50022">
    <property type="entry name" value="FA58C_3"/>
    <property type="match status" value="1"/>
</dbReference>
<accession>A0A8T2NEW5</accession>
<dbReference type="Gene3D" id="2.60.120.260">
    <property type="entry name" value="Galactose-binding domain-like"/>
    <property type="match status" value="1"/>
</dbReference>
<dbReference type="InterPro" id="IPR008979">
    <property type="entry name" value="Galactose-bd-like_sf"/>
</dbReference>
<dbReference type="PROSITE" id="PS01286">
    <property type="entry name" value="FA58C_2"/>
    <property type="match status" value="1"/>
</dbReference>
<dbReference type="GO" id="GO:0038085">
    <property type="term" value="F:vascular endothelial growth factor binding"/>
    <property type="evidence" value="ECO:0007669"/>
    <property type="project" value="TreeGrafter"/>
</dbReference>
<dbReference type="GO" id="GO:0001570">
    <property type="term" value="P:vasculogenesis"/>
    <property type="evidence" value="ECO:0007669"/>
    <property type="project" value="TreeGrafter"/>
</dbReference>
<dbReference type="Proteomes" id="UP000824540">
    <property type="component" value="Unassembled WGS sequence"/>
</dbReference>
<gene>
    <name evidence="3" type="ORF">JZ751_028743</name>
</gene>
<dbReference type="GO" id="GO:0005925">
    <property type="term" value="C:focal adhesion"/>
    <property type="evidence" value="ECO:0007669"/>
    <property type="project" value="TreeGrafter"/>
</dbReference>
<dbReference type="GO" id="GO:0005886">
    <property type="term" value="C:plasma membrane"/>
    <property type="evidence" value="ECO:0007669"/>
    <property type="project" value="TreeGrafter"/>
</dbReference>
<dbReference type="InterPro" id="IPR050633">
    <property type="entry name" value="Neuropilin_MCO_CoagFactor"/>
</dbReference>
<protein>
    <recommendedName>
        <fullName evidence="2">F5/8 type C domain-containing protein</fullName>
    </recommendedName>
</protein>